<evidence type="ECO:0000313" key="2">
    <source>
        <dbReference type="Proteomes" id="UP000789375"/>
    </source>
</evidence>
<dbReference type="EMBL" id="CAJVPP010002975">
    <property type="protein sequence ID" value="CAG8617193.1"/>
    <property type="molecule type" value="Genomic_DNA"/>
</dbReference>
<evidence type="ECO:0000313" key="1">
    <source>
        <dbReference type="EMBL" id="CAG8617193.1"/>
    </source>
</evidence>
<keyword evidence="2" id="KW-1185">Reference proteome</keyword>
<proteinExistence type="predicted"/>
<reference evidence="1" key="1">
    <citation type="submission" date="2021-06" db="EMBL/GenBank/DDBJ databases">
        <authorList>
            <person name="Kallberg Y."/>
            <person name="Tangrot J."/>
            <person name="Rosling A."/>
        </authorList>
    </citation>
    <scope>NUCLEOTIDE SEQUENCE</scope>
    <source>
        <strain evidence="1">87-6 pot B 2015</strain>
    </source>
</reference>
<name>A0A9N9CYQ3_FUNMO</name>
<gene>
    <name evidence="1" type="ORF">FMOSSE_LOCUS9781</name>
</gene>
<accession>A0A9N9CYQ3</accession>
<organism evidence="1 2">
    <name type="scientific">Funneliformis mosseae</name>
    <name type="common">Endomycorrhizal fungus</name>
    <name type="synonym">Glomus mosseae</name>
    <dbReference type="NCBI Taxonomy" id="27381"/>
    <lineage>
        <taxon>Eukaryota</taxon>
        <taxon>Fungi</taxon>
        <taxon>Fungi incertae sedis</taxon>
        <taxon>Mucoromycota</taxon>
        <taxon>Glomeromycotina</taxon>
        <taxon>Glomeromycetes</taxon>
        <taxon>Glomerales</taxon>
        <taxon>Glomeraceae</taxon>
        <taxon>Funneliformis</taxon>
    </lineage>
</organism>
<dbReference type="Proteomes" id="UP000789375">
    <property type="component" value="Unassembled WGS sequence"/>
</dbReference>
<dbReference type="AlphaFoldDB" id="A0A9N9CYQ3"/>
<protein>
    <submittedName>
        <fullName evidence="1">1167_t:CDS:1</fullName>
    </submittedName>
</protein>
<sequence length="51" mass="5713">MLKNKSNTSIILSAQYPSHYKVKCLIEGINNGEDVNEVYDLDNSLVSLLDN</sequence>
<comment type="caution">
    <text evidence="1">The sequence shown here is derived from an EMBL/GenBank/DDBJ whole genome shotgun (WGS) entry which is preliminary data.</text>
</comment>